<evidence type="ECO:0000313" key="2">
    <source>
        <dbReference type="EMBL" id="KAK3388558.1"/>
    </source>
</evidence>
<gene>
    <name evidence="2" type="ORF">B0T20DRAFT_397550</name>
</gene>
<organism evidence="2 3">
    <name type="scientific">Sordaria brevicollis</name>
    <dbReference type="NCBI Taxonomy" id="83679"/>
    <lineage>
        <taxon>Eukaryota</taxon>
        <taxon>Fungi</taxon>
        <taxon>Dikarya</taxon>
        <taxon>Ascomycota</taxon>
        <taxon>Pezizomycotina</taxon>
        <taxon>Sordariomycetes</taxon>
        <taxon>Sordariomycetidae</taxon>
        <taxon>Sordariales</taxon>
        <taxon>Sordariaceae</taxon>
        <taxon>Sordaria</taxon>
    </lineage>
</organism>
<accession>A0AAE0NVL6</accession>
<comment type="caution">
    <text evidence="2">The sequence shown here is derived from an EMBL/GenBank/DDBJ whole genome shotgun (WGS) entry which is preliminary data.</text>
</comment>
<reference evidence="2" key="1">
    <citation type="journal article" date="2023" name="Mol. Phylogenet. Evol.">
        <title>Genome-scale phylogeny and comparative genomics of the fungal order Sordariales.</title>
        <authorList>
            <person name="Hensen N."/>
            <person name="Bonometti L."/>
            <person name="Westerberg I."/>
            <person name="Brannstrom I.O."/>
            <person name="Guillou S."/>
            <person name="Cros-Aarteil S."/>
            <person name="Calhoun S."/>
            <person name="Haridas S."/>
            <person name="Kuo A."/>
            <person name="Mondo S."/>
            <person name="Pangilinan J."/>
            <person name="Riley R."/>
            <person name="LaButti K."/>
            <person name="Andreopoulos B."/>
            <person name="Lipzen A."/>
            <person name="Chen C."/>
            <person name="Yan M."/>
            <person name="Daum C."/>
            <person name="Ng V."/>
            <person name="Clum A."/>
            <person name="Steindorff A."/>
            <person name="Ohm R.A."/>
            <person name="Martin F."/>
            <person name="Silar P."/>
            <person name="Natvig D.O."/>
            <person name="Lalanne C."/>
            <person name="Gautier V."/>
            <person name="Ament-Velasquez S.L."/>
            <person name="Kruys A."/>
            <person name="Hutchinson M.I."/>
            <person name="Powell A.J."/>
            <person name="Barry K."/>
            <person name="Miller A.N."/>
            <person name="Grigoriev I.V."/>
            <person name="Debuchy R."/>
            <person name="Gladieux P."/>
            <person name="Hiltunen Thoren M."/>
            <person name="Johannesson H."/>
        </authorList>
    </citation>
    <scope>NUCLEOTIDE SEQUENCE</scope>
    <source>
        <strain evidence="2">FGSC 1904</strain>
    </source>
</reference>
<feature type="compositionally biased region" description="Polar residues" evidence="1">
    <location>
        <begin position="51"/>
        <end position="61"/>
    </location>
</feature>
<proteinExistence type="predicted"/>
<feature type="region of interest" description="Disordered" evidence="1">
    <location>
        <begin position="155"/>
        <end position="215"/>
    </location>
</feature>
<sequence>MEQWKIPEIRRSATGYTLNVPGDDPFQSRSGLSPTPAPSPAPSSTKPNSARNGNGVSTHTDNMPRPTKHWCYYTLDRVKKRFKDTEAILKERLEILQIEKSVYLSDIRRLKESHEYLKGLKDLGAKVKDYKEQKKRILAEVEDWWKLVDSLQAEIPEPEADSESESSGSLESNAENESEAEDEDNSGDEAADEMEEESASEEDSESGSSDDEDGY</sequence>
<name>A0AAE0NVL6_SORBR</name>
<keyword evidence="3" id="KW-1185">Reference proteome</keyword>
<feature type="region of interest" description="Disordered" evidence="1">
    <location>
        <begin position="1"/>
        <end position="63"/>
    </location>
</feature>
<evidence type="ECO:0000313" key="3">
    <source>
        <dbReference type="Proteomes" id="UP001281003"/>
    </source>
</evidence>
<protein>
    <submittedName>
        <fullName evidence="2">Uncharacterized protein</fullName>
    </submittedName>
</protein>
<evidence type="ECO:0000256" key="1">
    <source>
        <dbReference type="SAM" id="MobiDB-lite"/>
    </source>
</evidence>
<dbReference type="Proteomes" id="UP001281003">
    <property type="component" value="Unassembled WGS sequence"/>
</dbReference>
<dbReference type="AlphaFoldDB" id="A0AAE0NVL6"/>
<dbReference type="EMBL" id="JAUTDP010000015">
    <property type="protein sequence ID" value="KAK3388558.1"/>
    <property type="molecule type" value="Genomic_DNA"/>
</dbReference>
<feature type="compositionally biased region" description="Acidic residues" evidence="1">
    <location>
        <begin position="174"/>
        <end position="215"/>
    </location>
</feature>
<feature type="compositionally biased region" description="Basic and acidic residues" evidence="1">
    <location>
        <begin position="1"/>
        <end position="11"/>
    </location>
</feature>
<reference evidence="2" key="2">
    <citation type="submission" date="2023-07" db="EMBL/GenBank/DDBJ databases">
        <authorList>
            <consortium name="Lawrence Berkeley National Laboratory"/>
            <person name="Haridas S."/>
            <person name="Hensen N."/>
            <person name="Bonometti L."/>
            <person name="Westerberg I."/>
            <person name="Brannstrom I.O."/>
            <person name="Guillou S."/>
            <person name="Cros-Aarteil S."/>
            <person name="Calhoun S."/>
            <person name="Kuo A."/>
            <person name="Mondo S."/>
            <person name="Pangilinan J."/>
            <person name="Riley R."/>
            <person name="LaButti K."/>
            <person name="Andreopoulos B."/>
            <person name="Lipzen A."/>
            <person name="Chen C."/>
            <person name="Yanf M."/>
            <person name="Daum C."/>
            <person name="Ng V."/>
            <person name="Clum A."/>
            <person name="Steindorff A."/>
            <person name="Ohm R."/>
            <person name="Martin F."/>
            <person name="Silar P."/>
            <person name="Natvig D."/>
            <person name="Lalanne C."/>
            <person name="Gautier V."/>
            <person name="Ament-velasquez S.L."/>
            <person name="Kruys A."/>
            <person name="Hutchinson M.I."/>
            <person name="Powell A.J."/>
            <person name="Barry K."/>
            <person name="Miller A.N."/>
            <person name="Grigoriev I.V."/>
            <person name="Debuchy R."/>
            <person name="Gladieux P."/>
            <person name="Thoren M.H."/>
            <person name="Johannesson H."/>
        </authorList>
    </citation>
    <scope>NUCLEOTIDE SEQUENCE</scope>
    <source>
        <strain evidence="2">FGSC 1904</strain>
    </source>
</reference>